<proteinExistence type="predicted"/>
<comment type="caution">
    <text evidence="1">The sequence shown here is derived from an EMBL/GenBank/DDBJ whole genome shotgun (WGS) entry which is preliminary data.</text>
</comment>
<dbReference type="Proteomes" id="UP000321567">
    <property type="component" value="Unassembled WGS sequence"/>
</dbReference>
<name>A0A512HBY0_9PROT</name>
<organism evidence="1 2">
    <name type="scientific">Pararhodospirillum oryzae</name>
    <dbReference type="NCBI Taxonomy" id="478448"/>
    <lineage>
        <taxon>Bacteria</taxon>
        <taxon>Pseudomonadati</taxon>
        <taxon>Pseudomonadota</taxon>
        <taxon>Alphaproteobacteria</taxon>
        <taxon>Rhodospirillales</taxon>
        <taxon>Rhodospirillaceae</taxon>
        <taxon>Pararhodospirillum</taxon>
    </lineage>
</organism>
<dbReference type="OrthoDB" id="5843666at2"/>
<reference evidence="1 2" key="1">
    <citation type="submission" date="2019-07" db="EMBL/GenBank/DDBJ databases">
        <title>Whole genome shotgun sequence of Rhodospirillum oryzae NBRC 107573.</title>
        <authorList>
            <person name="Hosoyama A."/>
            <person name="Uohara A."/>
            <person name="Ohji S."/>
            <person name="Ichikawa N."/>
        </authorList>
    </citation>
    <scope>NUCLEOTIDE SEQUENCE [LARGE SCALE GENOMIC DNA]</scope>
    <source>
        <strain evidence="1 2">NBRC 107573</strain>
    </source>
</reference>
<dbReference type="AlphaFoldDB" id="A0A512HBY0"/>
<protein>
    <submittedName>
        <fullName evidence="1">Uncharacterized protein</fullName>
    </submittedName>
</protein>
<evidence type="ECO:0000313" key="2">
    <source>
        <dbReference type="Proteomes" id="UP000321567"/>
    </source>
</evidence>
<evidence type="ECO:0000313" key="1">
    <source>
        <dbReference type="EMBL" id="GEO82952.1"/>
    </source>
</evidence>
<gene>
    <name evidence="1" type="ORF">ROR02_30830</name>
</gene>
<keyword evidence="2" id="KW-1185">Reference proteome</keyword>
<accession>A0A512HBY0</accession>
<sequence length="231" mass="24625">MSVAIIPLPDGAASYVEIPRDEWTAMNQRAKVVVQDKAISSEVTKVVPNYPRLLPACQDWIDKTFPGMISHAIQVAGFATQAQKTLEDLQKDLKGIGPSDPVPDSVTFIITVNYKALAETAHEISDALAPLDPMVSAFVTENRTADETLSKDLAVFGSGWESLIDPLDSLDKGLSDTVSDWTSLRRSLINVSDGSITVTTADLLSQDLIGAISAWGVVKAAAVALDSWAGG</sequence>
<dbReference type="RefSeq" id="WP_147164987.1">
    <property type="nucleotide sequence ID" value="NZ_BJZO01000134.1"/>
</dbReference>
<dbReference type="EMBL" id="BJZO01000134">
    <property type="protein sequence ID" value="GEO82952.1"/>
    <property type="molecule type" value="Genomic_DNA"/>
</dbReference>